<keyword evidence="1" id="KW-1185">Reference proteome</keyword>
<protein>
    <submittedName>
        <fullName evidence="2">Uncharacterized protein LOC105665909</fullName>
    </submittedName>
</protein>
<dbReference type="OrthoDB" id="7614231at2759"/>
<dbReference type="AlphaFoldDB" id="A0A9C6S7U0"/>
<dbReference type="KEGG" id="bter:105665909"/>
<gene>
    <name evidence="2" type="primary">LOC105665909</name>
</gene>
<proteinExistence type="predicted"/>
<sequence>MTTMYDSMRKRKLKAQLRRNLENLAIPSTADDVIVRNNQLPSHMQHVLAAMQDKNAEKRTPIADSIHKISPNPRRIFANSTDQVTDPSAQNANVLNEQMAQIQAQISALSLGKTGRGRRRNRSHRKSTFRNQLKQRGVCYYHATFQEHAKKCRFPCTWKMELTARKGDKCDSNHTQIHDVPHYLIMYP</sequence>
<organism evidence="1 2">
    <name type="scientific">Bombus terrestris</name>
    <name type="common">Buff-tailed bumblebee</name>
    <name type="synonym">Apis terrestris</name>
    <dbReference type="NCBI Taxonomy" id="30195"/>
    <lineage>
        <taxon>Eukaryota</taxon>
        <taxon>Metazoa</taxon>
        <taxon>Ecdysozoa</taxon>
        <taxon>Arthropoda</taxon>
        <taxon>Hexapoda</taxon>
        <taxon>Insecta</taxon>
        <taxon>Pterygota</taxon>
        <taxon>Neoptera</taxon>
        <taxon>Endopterygota</taxon>
        <taxon>Hymenoptera</taxon>
        <taxon>Apocrita</taxon>
        <taxon>Aculeata</taxon>
        <taxon>Apoidea</taxon>
        <taxon>Anthophila</taxon>
        <taxon>Apidae</taxon>
        <taxon>Bombus</taxon>
        <taxon>Bombus</taxon>
    </lineage>
</organism>
<dbReference type="RefSeq" id="XP_048263409.1">
    <property type="nucleotide sequence ID" value="XM_048407452.1"/>
</dbReference>
<name>A0A9C6S7U0_BOMTE</name>
<evidence type="ECO:0000313" key="1">
    <source>
        <dbReference type="Proteomes" id="UP000835206"/>
    </source>
</evidence>
<dbReference type="GeneID" id="105665909"/>
<dbReference type="Proteomes" id="UP000835206">
    <property type="component" value="Chromosome 7"/>
</dbReference>
<evidence type="ECO:0000313" key="2">
    <source>
        <dbReference type="RefSeq" id="XP_048263409.1"/>
    </source>
</evidence>
<reference evidence="2" key="1">
    <citation type="submission" date="2025-08" db="UniProtKB">
        <authorList>
            <consortium name="RefSeq"/>
        </authorList>
    </citation>
    <scope>IDENTIFICATION</scope>
</reference>
<accession>A0A9C6S7U0</accession>